<evidence type="ECO:0000313" key="2">
    <source>
        <dbReference type="Proteomes" id="UP000240883"/>
    </source>
</evidence>
<dbReference type="Proteomes" id="UP000240883">
    <property type="component" value="Unassembled WGS sequence"/>
</dbReference>
<organism evidence="1 2">
    <name type="scientific">Corynespora cassiicola Philippines</name>
    <dbReference type="NCBI Taxonomy" id="1448308"/>
    <lineage>
        <taxon>Eukaryota</taxon>
        <taxon>Fungi</taxon>
        <taxon>Dikarya</taxon>
        <taxon>Ascomycota</taxon>
        <taxon>Pezizomycotina</taxon>
        <taxon>Dothideomycetes</taxon>
        <taxon>Pleosporomycetidae</taxon>
        <taxon>Pleosporales</taxon>
        <taxon>Corynesporascaceae</taxon>
        <taxon>Corynespora</taxon>
    </lineage>
</organism>
<protein>
    <submittedName>
        <fullName evidence="1">Uncharacterized protein</fullName>
    </submittedName>
</protein>
<proteinExistence type="predicted"/>
<gene>
    <name evidence="1" type="ORF">BS50DRAFT_284691</name>
</gene>
<dbReference type="EMBL" id="KZ678131">
    <property type="protein sequence ID" value="PSN71526.1"/>
    <property type="molecule type" value="Genomic_DNA"/>
</dbReference>
<dbReference type="AlphaFoldDB" id="A0A2T2P1Z5"/>
<keyword evidence="2" id="KW-1185">Reference proteome</keyword>
<accession>A0A2T2P1Z5</accession>
<evidence type="ECO:0000313" key="1">
    <source>
        <dbReference type="EMBL" id="PSN71526.1"/>
    </source>
</evidence>
<reference evidence="1 2" key="1">
    <citation type="journal article" date="2018" name="Front. Microbiol.">
        <title>Genome-Wide Analysis of Corynespora cassiicola Leaf Fall Disease Putative Effectors.</title>
        <authorList>
            <person name="Lopez D."/>
            <person name="Ribeiro S."/>
            <person name="Label P."/>
            <person name="Fumanal B."/>
            <person name="Venisse J.S."/>
            <person name="Kohler A."/>
            <person name="de Oliveira R.R."/>
            <person name="Labutti K."/>
            <person name="Lipzen A."/>
            <person name="Lail K."/>
            <person name="Bauer D."/>
            <person name="Ohm R.A."/>
            <person name="Barry K.W."/>
            <person name="Spatafora J."/>
            <person name="Grigoriev I.V."/>
            <person name="Martin F.M."/>
            <person name="Pujade-Renaud V."/>
        </authorList>
    </citation>
    <scope>NUCLEOTIDE SEQUENCE [LARGE SCALE GENOMIC DNA]</scope>
    <source>
        <strain evidence="1 2">Philippines</strain>
    </source>
</reference>
<name>A0A2T2P1Z5_CORCC</name>
<sequence length="169" mass="19785">MVEELVWTFSVSWRQYLDRRSILRDIYMWHNCERNVRYRRSPRFGKYQKASSIATGGVQRPLKRLRNKRPQCISYSWTLFVRGELFPGDVAASYSHAQVARYDGGGVDTQARCLAGGHVPVEQLHAWMRIVSIATRHPGWRYTYASLEAREAYRTRIYGRATEKIARLI</sequence>